<dbReference type="Proteomes" id="UP000284403">
    <property type="component" value="Unassembled WGS sequence"/>
</dbReference>
<dbReference type="EMBL" id="MKKU01000181">
    <property type="protein sequence ID" value="RNF20342.1"/>
    <property type="molecule type" value="Genomic_DNA"/>
</dbReference>
<dbReference type="SMR" id="A0A422PRI0"/>
<dbReference type="InterPro" id="IPR036397">
    <property type="entry name" value="RNaseH_sf"/>
</dbReference>
<dbReference type="SMART" id="SM00355">
    <property type="entry name" value="ZnF_C2H2"/>
    <property type="match status" value="2"/>
</dbReference>
<comment type="caution">
    <text evidence="5">The sequence shown here is derived from an EMBL/GenBank/DDBJ whole genome shotgun (WGS) entry which is preliminary data.</text>
</comment>
<keyword evidence="5" id="KW-0378">Hydrolase</keyword>
<protein>
    <submittedName>
        <fullName evidence="5">L1Tc protein</fullName>
        <ecNumber evidence="5">3.1.26.4</ecNumber>
    </submittedName>
</protein>
<dbReference type="GO" id="GO:0008270">
    <property type="term" value="F:zinc ion binding"/>
    <property type="evidence" value="ECO:0007669"/>
    <property type="project" value="UniProtKB-KW"/>
</dbReference>
<keyword evidence="1" id="KW-0862">Zinc</keyword>
<dbReference type="PROSITE" id="PS50879">
    <property type="entry name" value="RNASE_H_1"/>
    <property type="match status" value="1"/>
</dbReference>
<dbReference type="OrthoDB" id="278217at2759"/>
<dbReference type="SUPFAM" id="SSF53098">
    <property type="entry name" value="Ribonuclease H-like"/>
    <property type="match status" value="1"/>
</dbReference>
<accession>A0A422PRI0</accession>
<evidence type="ECO:0000256" key="1">
    <source>
        <dbReference type="PROSITE-ProRule" id="PRU00042"/>
    </source>
</evidence>
<dbReference type="GeneID" id="40317408"/>
<evidence type="ECO:0000259" key="3">
    <source>
        <dbReference type="PROSITE" id="PS50157"/>
    </source>
</evidence>
<dbReference type="InterPro" id="IPR002156">
    <property type="entry name" value="RNaseH_domain"/>
</dbReference>
<dbReference type="CDD" id="cd09276">
    <property type="entry name" value="Rnase_HI_RT_non_LTR"/>
    <property type="match status" value="1"/>
</dbReference>
<name>A0A422PRI0_9TRYP</name>
<dbReference type="RefSeq" id="XP_029229171.1">
    <property type="nucleotide sequence ID" value="XM_029370715.1"/>
</dbReference>
<evidence type="ECO:0000313" key="6">
    <source>
        <dbReference type="Proteomes" id="UP000284403"/>
    </source>
</evidence>
<keyword evidence="1" id="KW-0479">Metal-binding</keyword>
<feature type="region of interest" description="Disordered" evidence="2">
    <location>
        <begin position="495"/>
        <end position="527"/>
    </location>
</feature>
<keyword evidence="6" id="KW-1185">Reference proteome</keyword>
<dbReference type="GO" id="GO:0004523">
    <property type="term" value="F:RNA-DNA hybrid ribonuclease activity"/>
    <property type="evidence" value="ECO:0007669"/>
    <property type="project" value="UniProtKB-EC"/>
</dbReference>
<evidence type="ECO:0000259" key="4">
    <source>
        <dbReference type="PROSITE" id="PS50879"/>
    </source>
</evidence>
<organism evidence="5 6">
    <name type="scientific">Trypanosoma conorhini</name>
    <dbReference type="NCBI Taxonomy" id="83891"/>
    <lineage>
        <taxon>Eukaryota</taxon>
        <taxon>Discoba</taxon>
        <taxon>Euglenozoa</taxon>
        <taxon>Kinetoplastea</taxon>
        <taxon>Metakinetoplastina</taxon>
        <taxon>Trypanosomatida</taxon>
        <taxon>Trypanosomatidae</taxon>
        <taxon>Trypanosoma</taxon>
    </lineage>
</organism>
<dbReference type="GO" id="GO:0003676">
    <property type="term" value="F:nucleic acid binding"/>
    <property type="evidence" value="ECO:0007669"/>
    <property type="project" value="InterPro"/>
</dbReference>
<evidence type="ECO:0000256" key="2">
    <source>
        <dbReference type="SAM" id="MobiDB-lite"/>
    </source>
</evidence>
<dbReference type="Pfam" id="PF00075">
    <property type="entry name" value="RNase_H"/>
    <property type="match status" value="1"/>
</dbReference>
<feature type="domain" description="RNase H type-1" evidence="4">
    <location>
        <begin position="152"/>
        <end position="293"/>
    </location>
</feature>
<keyword evidence="1" id="KW-0863">Zinc-finger</keyword>
<dbReference type="InterPro" id="IPR013087">
    <property type="entry name" value="Znf_C2H2_type"/>
</dbReference>
<feature type="region of interest" description="Disordered" evidence="2">
    <location>
        <begin position="404"/>
        <end position="437"/>
    </location>
</feature>
<dbReference type="AlphaFoldDB" id="A0A422PRI0"/>
<dbReference type="PROSITE" id="PS00028">
    <property type="entry name" value="ZINC_FINGER_C2H2_1"/>
    <property type="match status" value="2"/>
</dbReference>
<dbReference type="Gene3D" id="3.30.420.10">
    <property type="entry name" value="Ribonuclease H-like superfamily/Ribonuclease H"/>
    <property type="match status" value="1"/>
</dbReference>
<proteinExistence type="predicted"/>
<gene>
    <name evidence="5" type="ORF">Tco025E_03797</name>
</gene>
<reference evidence="5 6" key="1">
    <citation type="journal article" date="2018" name="BMC Genomics">
        <title>Genomic comparison of Trypanosoma conorhini and Trypanosoma rangeli to Trypanosoma cruzi strains of high and low virulence.</title>
        <authorList>
            <person name="Bradwell K.R."/>
            <person name="Koparde V.N."/>
            <person name="Matveyev A.V."/>
            <person name="Serrano M.G."/>
            <person name="Alves J.M."/>
            <person name="Parikh H."/>
            <person name="Huang B."/>
            <person name="Lee V."/>
            <person name="Espinosa-Alvarez O."/>
            <person name="Ortiz P.A."/>
            <person name="Costa-Martins A.G."/>
            <person name="Teixeira M.M."/>
            <person name="Buck G.A."/>
        </authorList>
    </citation>
    <scope>NUCLEOTIDE SEQUENCE [LARGE SCALE GENOMIC DNA]</scope>
    <source>
        <strain evidence="5 6">025E</strain>
    </source>
</reference>
<evidence type="ECO:0000313" key="5">
    <source>
        <dbReference type="EMBL" id="RNF20342.1"/>
    </source>
</evidence>
<dbReference type="PROSITE" id="PS50157">
    <property type="entry name" value="ZINC_FINGER_C2H2_2"/>
    <property type="match status" value="1"/>
</dbReference>
<feature type="domain" description="C2H2-type" evidence="3">
    <location>
        <begin position="437"/>
        <end position="465"/>
    </location>
</feature>
<dbReference type="InterPro" id="IPR012337">
    <property type="entry name" value="RNaseH-like_sf"/>
</dbReference>
<feature type="compositionally biased region" description="Basic residues" evidence="2">
    <location>
        <begin position="501"/>
        <end position="510"/>
    </location>
</feature>
<dbReference type="EC" id="3.1.26.4" evidence="5"/>
<sequence length="585" mass="65343">MQRTYASLARIVSGVPSTTDPESALLEANMPPLHVLCIRARLSIFEQLRACKMDWLRKPPPEPPPSAGFRVSPVSRDELYAFVDECTKDTGITVNTPREERFFKSSSSPWAAKFAHRVTFGVELVIDRSITSVSELMREKRRVSEEALAQHSHRAWVLATDGGVDFPLSAGVGILLSSLTSSEVIGRASINCGACPCSYRAESCALLLALERLIAPRIQQRTKTLLVVTDSQSLLAALNKGPLSQSDWVEDQIWRRLLTLTRAGWSVHLQFCYGHCGVPANELADQYATQTMATGLYTEDRTAPLWHKDLLACLTTHLSKQWCSSIRQDTHRYQLCGPKPSDLSGTDLITGELMYRSELVHLARARCGESELWGRLYWAIRDCMNSCRFCNLSQEQSAVIRSHLDPTAPGSEDVPPTEPVAATSSSGRRPSATRRKEKCPHCDTTLVSFSNLTSHCRSFHPEHPPPSPELRCDFCELVFPSRRSTAQHRTRCAHNPDAIRHRTSGARRRSLLPQDQPPSTSKADGPQETLHHLLFECPGTLSARQRLGIDEDLRSNKFSQWQLLHSKKLLSMLDCIFGTQMAIHS</sequence>